<reference evidence="5" key="1">
    <citation type="submission" date="2020-01" db="EMBL/GenBank/DDBJ databases">
        <title>Development of genomics and gene disruption for Polysphondylium violaceum indicates a role for the polyketide synthase stlB in stalk morphogenesis.</title>
        <authorList>
            <person name="Narita B."/>
            <person name="Kawabe Y."/>
            <person name="Kin K."/>
            <person name="Saito T."/>
            <person name="Gibbs R."/>
            <person name="Kuspa A."/>
            <person name="Muzny D."/>
            <person name="Queller D."/>
            <person name="Richards S."/>
            <person name="Strassman J."/>
            <person name="Sucgang R."/>
            <person name="Worley K."/>
            <person name="Schaap P."/>
        </authorList>
    </citation>
    <scope>NUCLEOTIDE SEQUENCE</scope>
    <source>
        <strain evidence="5">QSvi11</strain>
    </source>
</reference>
<dbReference type="Pfam" id="PF03462">
    <property type="entry name" value="PCRF"/>
    <property type="match status" value="1"/>
</dbReference>
<comment type="similarity">
    <text evidence="1">Belongs to the prokaryotic/mitochondrial release factor family.</text>
</comment>
<organism evidence="5 6">
    <name type="scientific">Polysphondylium violaceum</name>
    <dbReference type="NCBI Taxonomy" id="133409"/>
    <lineage>
        <taxon>Eukaryota</taxon>
        <taxon>Amoebozoa</taxon>
        <taxon>Evosea</taxon>
        <taxon>Eumycetozoa</taxon>
        <taxon>Dictyostelia</taxon>
        <taxon>Dictyosteliales</taxon>
        <taxon>Dictyosteliaceae</taxon>
        <taxon>Polysphondylium</taxon>
    </lineage>
</organism>
<gene>
    <name evidence="5" type="ORF">CYY_006058</name>
</gene>
<comment type="caution">
    <text evidence="5">The sequence shown here is derived from an EMBL/GenBank/DDBJ whole genome shotgun (WGS) entry which is preliminary data.</text>
</comment>
<dbReference type="SUPFAM" id="SSF75620">
    <property type="entry name" value="Release factor"/>
    <property type="match status" value="1"/>
</dbReference>
<evidence type="ECO:0000256" key="2">
    <source>
        <dbReference type="ARBA" id="ARBA00022917"/>
    </source>
</evidence>
<dbReference type="EMBL" id="AJWJ01000263">
    <property type="protein sequence ID" value="KAF2072620.1"/>
    <property type="molecule type" value="Genomic_DNA"/>
</dbReference>
<dbReference type="PANTHER" id="PTHR43116">
    <property type="entry name" value="PEPTIDE CHAIN RELEASE FACTOR 2"/>
    <property type="match status" value="1"/>
</dbReference>
<accession>A0A8J4PTA0</accession>
<keyword evidence="2" id="KW-0648">Protein biosynthesis</keyword>
<dbReference type="PANTHER" id="PTHR43116:SF3">
    <property type="entry name" value="CLASS I PEPTIDE CHAIN RELEASE FACTOR"/>
    <property type="match status" value="1"/>
</dbReference>
<dbReference type="OrthoDB" id="2019491at2759"/>
<dbReference type="Gene3D" id="1.20.58.410">
    <property type="entry name" value="Release factor"/>
    <property type="match status" value="1"/>
</dbReference>
<dbReference type="Gene3D" id="3.30.70.1660">
    <property type="match status" value="1"/>
</dbReference>
<evidence type="ECO:0000259" key="4">
    <source>
        <dbReference type="SMART" id="SM00937"/>
    </source>
</evidence>
<feature type="region of interest" description="Disordered" evidence="3">
    <location>
        <begin position="405"/>
        <end position="427"/>
    </location>
</feature>
<name>A0A8J4PTA0_9MYCE</name>
<dbReference type="FunFam" id="3.30.160.20:FF:000004">
    <property type="entry name" value="Peptide chain release factor 1"/>
    <property type="match status" value="1"/>
</dbReference>
<dbReference type="SMART" id="SM00937">
    <property type="entry name" value="PCRF"/>
    <property type="match status" value="1"/>
</dbReference>
<dbReference type="InterPro" id="IPR045853">
    <property type="entry name" value="Pep_chain_release_fac_I_sf"/>
</dbReference>
<dbReference type="GO" id="GO:0005737">
    <property type="term" value="C:cytoplasm"/>
    <property type="evidence" value="ECO:0007669"/>
    <property type="project" value="UniProtKB-ARBA"/>
</dbReference>
<evidence type="ECO:0000256" key="1">
    <source>
        <dbReference type="ARBA" id="ARBA00010835"/>
    </source>
</evidence>
<evidence type="ECO:0000313" key="6">
    <source>
        <dbReference type="Proteomes" id="UP000695562"/>
    </source>
</evidence>
<dbReference type="GO" id="GO:0003747">
    <property type="term" value="F:translation release factor activity"/>
    <property type="evidence" value="ECO:0007669"/>
    <property type="project" value="InterPro"/>
</dbReference>
<evidence type="ECO:0000313" key="5">
    <source>
        <dbReference type="EMBL" id="KAF2072620.1"/>
    </source>
</evidence>
<keyword evidence="6" id="KW-1185">Reference proteome</keyword>
<dbReference type="InterPro" id="IPR005139">
    <property type="entry name" value="PCRF"/>
</dbReference>
<dbReference type="Pfam" id="PF00472">
    <property type="entry name" value="RF-1"/>
    <property type="match status" value="1"/>
</dbReference>
<sequence>MISRLISKSLSSLSPYQSCSLSSTLFVKRLSKQIKYINSDSDQQFYQQFNPLCYTTTTTTNDNNEISNINSTQEIQFKEKEISRILDLIENSQQFKNNVAQLKRLKSTLDLEGGMIVGNDPSVVKVLKQHNALKADVEEVNKLVNGFKDYRELADMLRRESDNEMESEVNSIVNNLYHQSTELELRSLMNGANDRESAYLEVHAGTGGTDSMDWSEILINMYIKWSQRKGFNATLVDVSMGELAGYKKAIVKIEGPFVYGWLRTEMGVHKLIRISPFHGSGAKSDKRHTSFTSVVVYPMADDSINIEILPKDITIETFKSGGAGGQHVNKTESAVRITHIPTGLVASISDQRSQHQNKQIALDLLKSKLIAREIKKKAEIEKAFRSEMGTNGFGSESIVRTYTMHPTERVKDSRTNSETSQLSSVLDGEDELDQMIKKALAL</sequence>
<evidence type="ECO:0000256" key="3">
    <source>
        <dbReference type="SAM" id="MobiDB-lite"/>
    </source>
</evidence>
<dbReference type="Proteomes" id="UP000695562">
    <property type="component" value="Unassembled WGS sequence"/>
</dbReference>
<feature type="compositionally biased region" description="Basic and acidic residues" evidence="3">
    <location>
        <begin position="406"/>
        <end position="415"/>
    </location>
</feature>
<dbReference type="Gene3D" id="3.30.160.20">
    <property type="match status" value="1"/>
</dbReference>
<dbReference type="AlphaFoldDB" id="A0A8J4PTA0"/>
<dbReference type="InterPro" id="IPR000352">
    <property type="entry name" value="Pep_chain_release_fac_I"/>
</dbReference>
<proteinExistence type="inferred from homology"/>
<feature type="domain" description="Peptide chain release factor" evidence="4">
    <location>
        <begin position="152"/>
        <end position="265"/>
    </location>
</feature>
<protein>
    <recommendedName>
        <fullName evidence="4">Peptide chain release factor domain-containing protein</fullName>
    </recommendedName>
</protein>